<comment type="similarity">
    <text evidence="1 5">Belongs to the aldehyde dehydrogenase family.</text>
</comment>
<name>A0ABY6Z227_9BACL</name>
<evidence type="ECO:0000256" key="2">
    <source>
        <dbReference type="ARBA" id="ARBA00023002"/>
    </source>
</evidence>
<evidence type="ECO:0000256" key="3">
    <source>
        <dbReference type="ARBA" id="ARBA00023027"/>
    </source>
</evidence>
<dbReference type="SUPFAM" id="SSF53720">
    <property type="entry name" value="ALDH-like"/>
    <property type="match status" value="1"/>
</dbReference>
<gene>
    <name evidence="7" type="ORF">NZD86_22820</name>
</gene>
<dbReference type="EMBL" id="CP104064">
    <property type="protein sequence ID" value="WAH36957.1"/>
    <property type="molecule type" value="Genomic_DNA"/>
</dbReference>
<protein>
    <submittedName>
        <fullName evidence="7">Aldehyde dehydrogenase family protein</fullName>
    </submittedName>
</protein>
<dbReference type="RefSeq" id="WP_268044366.1">
    <property type="nucleotide sequence ID" value="NZ_CP104064.1"/>
</dbReference>
<accession>A0ABY6Z227</accession>
<evidence type="ECO:0000313" key="7">
    <source>
        <dbReference type="EMBL" id="WAH36957.1"/>
    </source>
</evidence>
<sequence>MSVVAQTKWSKIYIDGVWREGSSERTCIVTNPYNQQVITELKFANRDNINHAYEASQRAQREWEQTSPYVRAGIMEQAAKLFEERRVELVDLLVQESGSSKLKANVEVDCSIGDIKAAAAYPLKMTSQILASAIPGKENRVYRDPIGVVGAITPWNWPLYLSIRVVAPAIATGNGIVLKADPQTPISGGLVIAEIFEQAGVPKGLFNVIVADLEEIGDSFVEHPIPEVISFTGSTAAGRNIGSLAVKNLKKPALELGGNNVFIVLDDADVDKAVSAACFGKYMHQGQICIAINRMIVDRSIYPAFVEKFKEATARAKVGDPANDDVVIGPLINQKQVDRILKLIDTSVNEGATLLQRGQVHGQLMEPFILTDVTNDMAIAQNEVFGPVAIIIPVDGEEEAIRVANDSPFGLSGAVYSGSVERGIKVAKRIKTGMIHVNDQTVNVEPNVPFGGEKHSGLGRYCGDWGLDEFTTVKWISVQKEPREYPFS</sequence>
<evidence type="ECO:0000313" key="8">
    <source>
        <dbReference type="Proteomes" id="UP001164803"/>
    </source>
</evidence>
<dbReference type="InterPro" id="IPR016161">
    <property type="entry name" value="Ald_DH/histidinol_DH"/>
</dbReference>
<feature type="active site" evidence="4">
    <location>
        <position position="255"/>
    </location>
</feature>
<dbReference type="PANTHER" id="PTHR42986">
    <property type="entry name" value="BENZALDEHYDE DEHYDROGENASE YFMT"/>
    <property type="match status" value="1"/>
</dbReference>
<dbReference type="Gene3D" id="3.40.605.10">
    <property type="entry name" value="Aldehyde Dehydrogenase, Chain A, domain 1"/>
    <property type="match status" value="1"/>
</dbReference>
<evidence type="ECO:0000256" key="4">
    <source>
        <dbReference type="PROSITE-ProRule" id="PRU10007"/>
    </source>
</evidence>
<dbReference type="InterPro" id="IPR015590">
    <property type="entry name" value="Aldehyde_DH_dom"/>
</dbReference>
<evidence type="ECO:0000256" key="5">
    <source>
        <dbReference type="RuleBase" id="RU003345"/>
    </source>
</evidence>
<dbReference type="PROSITE" id="PS00070">
    <property type="entry name" value="ALDEHYDE_DEHYDR_CYS"/>
    <property type="match status" value="1"/>
</dbReference>
<evidence type="ECO:0000256" key="1">
    <source>
        <dbReference type="ARBA" id="ARBA00009986"/>
    </source>
</evidence>
<proteinExistence type="inferred from homology"/>
<dbReference type="PANTHER" id="PTHR42986:SF1">
    <property type="entry name" value="BENZALDEHYDE DEHYDROGENASE YFMT"/>
    <property type="match status" value="1"/>
</dbReference>
<dbReference type="PROSITE" id="PS00687">
    <property type="entry name" value="ALDEHYDE_DEHYDR_GLU"/>
    <property type="match status" value="1"/>
</dbReference>
<dbReference type="Proteomes" id="UP001164803">
    <property type="component" value="Chromosome"/>
</dbReference>
<feature type="domain" description="Aldehyde dehydrogenase" evidence="6">
    <location>
        <begin position="18"/>
        <end position="476"/>
    </location>
</feature>
<keyword evidence="2 5" id="KW-0560">Oxidoreductase</keyword>
<dbReference type="Gene3D" id="3.40.309.10">
    <property type="entry name" value="Aldehyde Dehydrogenase, Chain A, domain 2"/>
    <property type="match status" value="1"/>
</dbReference>
<reference evidence="7" key="1">
    <citation type="submission" date="2022-08" db="EMBL/GenBank/DDBJ databases">
        <title>Alicyclobacillus dauci DSM2870, complete genome.</title>
        <authorList>
            <person name="Wang Q."/>
            <person name="Cai R."/>
            <person name="Wang Z."/>
        </authorList>
    </citation>
    <scope>NUCLEOTIDE SEQUENCE</scope>
    <source>
        <strain evidence="7">DSM 28700</strain>
    </source>
</reference>
<organism evidence="7 8">
    <name type="scientific">Alicyclobacillus dauci</name>
    <dbReference type="NCBI Taxonomy" id="1475485"/>
    <lineage>
        <taxon>Bacteria</taxon>
        <taxon>Bacillati</taxon>
        <taxon>Bacillota</taxon>
        <taxon>Bacilli</taxon>
        <taxon>Bacillales</taxon>
        <taxon>Alicyclobacillaceae</taxon>
        <taxon>Alicyclobacillus</taxon>
    </lineage>
</organism>
<dbReference type="InterPro" id="IPR016160">
    <property type="entry name" value="Ald_DH_CS_CYS"/>
</dbReference>
<keyword evidence="3" id="KW-0520">NAD</keyword>
<dbReference type="InterPro" id="IPR016163">
    <property type="entry name" value="Ald_DH_C"/>
</dbReference>
<keyword evidence="8" id="KW-1185">Reference proteome</keyword>
<dbReference type="InterPro" id="IPR029510">
    <property type="entry name" value="Ald_DH_CS_GLU"/>
</dbReference>
<dbReference type="Pfam" id="PF00171">
    <property type="entry name" value="Aldedh"/>
    <property type="match status" value="1"/>
</dbReference>
<evidence type="ECO:0000259" key="6">
    <source>
        <dbReference type="Pfam" id="PF00171"/>
    </source>
</evidence>
<dbReference type="InterPro" id="IPR016162">
    <property type="entry name" value="Ald_DH_N"/>
</dbReference>